<keyword evidence="13" id="KW-1185">Reference proteome</keyword>
<evidence type="ECO:0000256" key="11">
    <source>
        <dbReference type="HAMAP-Rule" id="MF_00109"/>
    </source>
</evidence>
<evidence type="ECO:0000256" key="5">
    <source>
        <dbReference type="ARBA" id="ARBA00022679"/>
    </source>
</evidence>
<dbReference type="GO" id="GO:0008652">
    <property type="term" value="P:amino acid biosynthetic process"/>
    <property type="evidence" value="ECO:0007669"/>
    <property type="project" value="UniProtKB-KW"/>
</dbReference>
<dbReference type="OrthoDB" id="9800332at2"/>
<comment type="cofactor">
    <cofactor evidence="11">
        <name>Mg(2+)</name>
        <dbReference type="ChEBI" id="CHEBI:18420"/>
    </cofactor>
    <text evidence="11">Binds 1 Mg(2+) ion per subunit.</text>
</comment>
<comment type="caution">
    <text evidence="12">The sequence shown here is derived from an EMBL/GenBank/DDBJ whole genome shotgun (WGS) entry which is preliminary data.</text>
</comment>
<keyword evidence="6 11" id="KW-0547">Nucleotide-binding</keyword>
<evidence type="ECO:0000256" key="9">
    <source>
        <dbReference type="ARBA" id="ARBA00023141"/>
    </source>
</evidence>
<keyword evidence="8 11" id="KW-0067">ATP-binding</keyword>
<dbReference type="PRINTS" id="PR01100">
    <property type="entry name" value="SHIKIMTKNASE"/>
</dbReference>
<evidence type="ECO:0000256" key="10">
    <source>
        <dbReference type="ARBA" id="ARBA00048567"/>
    </source>
</evidence>
<dbReference type="GO" id="GO:0004765">
    <property type="term" value="F:shikimate kinase activity"/>
    <property type="evidence" value="ECO:0007669"/>
    <property type="project" value="UniProtKB-UniRule"/>
</dbReference>
<dbReference type="EC" id="2.7.1.71" evidence="3 11"/>
<dbReference type="PANTHER" id="PTHR21087:SF16">
    <property type="entry name" value="SHIKIMATE KINASE 1, CHLOROPLASTIC"/>
    <property type="match status" value="1"/>
</dbReference>
<accession>A0A368XDT6</accession>
<evidence type="ECO:0000256" key="3">
    <source>
        <dbReference type="ARBA" id="ARBA00012154"/>
    </source>
</evidence>
<comment type="subunit">
    <text evidence="11">Monomer.</text>
</comment>
<dbReference type="GO" id="GO:0009423">
    <property type="term" value="P:chorismate biosynthetic process"/>
    <property type="evidence" value="ECO:0007669"/>
    <property type="project" value="UniProtKB-UniRule"/>
</dbReference>
<name>A0A368XDT6_9BACI</name>
<dbReference type="SUPFAM" id="SSF52540">
    <property type="entry name" value="P-loop containing nucleoside triphosphate hydrolases"/>
    <property type="match status" value="1"/>
</dbReference>
<feature type="binding site" evidence="11">
    <location>
        <position position="133"/>
    </location>
    <ligand>
        <name>substrate</name>
    </ligand>
</feature>
<feature type="binding site" evidence="11">
    <location>
        <begin position="11"/>
        <end position="16"/>
    </location>
    <ligand>
        <name>ATP</name>
        <dbReference type="ChEBI" id="CHEBI:30616"/>
    </ligand>
</feature>
<dbReference type="UniPathway" id="UPA00053">
    <property type="reaction ID" value="UER00088"/>
</dbReference>
<keyword evidence="11" id="KW-0963">Cytoplasm</keyword>
<feature type="binding site" evidence="11">
    <location>
        <position position="15"/>
    </location>
    <ligand>
        <name>Mg(2+)</name>
        <dbReference type="ChEBI" id="CHEBI:18420"/>
    </ligand>
</feature>
<comment type="catalytic activity">
    <reaction evidence="10 11">
        <text>shikimate + ATP = 3-phosphoshikimate + ADP + H(+)</text>
        <dbReference type="Rhea" id="RHEA:13121"/>
        <dbReference type="ChEBI" id="CHEBI:15378"/>
        <dbReference type="ChEBI" id="CHEBI:30616"/>
        <dbReference type="ChEBI" id="CHEBI:36208"/>
        <dbReference type="ChEBI" id="CHEBI:145989"/>
        <dbReference type="ChEBI" id="CHEBI:456216"/>
        <dbReference type="EC" id="2.7.1.71"/>
    </reaction>
</comment>
<dbReference type="RefSeq" id="WP_114353671.1">
    <property type="nucleotide sequence ID" value="NZ_QPJJ01000011.1"/>
</dbReference>
<dbReference type="GO" id="GO:0005524">
    <property type="term" value="F:ATP binding"/>
    <property type="evidence" value="ECO:0007669"/>
    <property type="project" value="UniProtKB-UniRule"/>
</dbReference>
<protein>
    <recommendedName>
        <fullName evidence="3 11">Shikimate kinase</fullName>
        <shortName evidence="11">SK</shortName>
        <ecNumber evidence="3 11">2.7.1.71</ecNumber>
    </recommendedName>
</protein>
<evidence type="ECO:0000256" key="2">
    <source>
        <dbReference type="ARBA" id="ARBA00006997"/>
    </source>
</evidence>
<dbReference type="InterPro" id="IPR031322">
    <property type="entry name" value="Shikimate/glucono_kinase"/>
</dbReference>
<dbReference type="Proteomes" id="UP000252585">
    <property type="component" value="Unassembled WGS sequence"/>
</dbReference>
<dbReference type="CDD" id="cd00464">
    <property type="entry name" value="SK"/>
    <property type="match status" value="1"/>
</dbReference>
<dbReference type="PANTHER" id="PTHR21087">
    <property type="entry name" value="SHIKIMATE KINASE"/>
    <property type="match status" value="1"/>
</dbReference>
<feature type="binding site" evidence="11">
    <location>
        <position position="57"/>
    </location>
    <ligand>
        <name>substrate</name>
    </ligand>
</feature>
<dbReference type="GO" id="GO:0000287">
    <property type="term" value="F:magnesium ion binding"/>
    <property type="evidence" value="ECO:0007669"/>
    <property type="project" value="UniProtKB-UniRule"/>
</dbReference>
<keyword evidence="7 11" id="KW-0418">Kinase</keyword>
<proteinExistence type="inferred from homology"/>
<gene>
    <name evidence="11" type="primary">aroK</name>
    <name evidence="12" type="ORF">DFR57_111121</name>
</gene>
<keyword evidence="4 11" id="KW-0028">Amino-acid biosynthesis</keyword>
<organism evidence="12 13">
    <name type="scientific">Saliterribacillus persicus</name>
    <dbReference type="NCBI Taxonomy" id="930114"/>
    <lineage>
        <taxon>Bacteria</taxon>
        <taxon>Bacillati</taxon>
        <taxon>Bacillota</taxon>
        <taxon>Bacilli</taxon>
        <taxon>Bacillales</taxon>
        <taxon>Bacillaceae</taxon>
        <taxon>Saliterribacillus</taxon>
    </lineage>
</organism>
<feature type="binding site" evidence="11">
    <location>
        <position position="116"/>
    </location>
    <ligand>
        <name>ATP</name>
        <dbReference type="ChEBI" id="CHEBI:30616"/>
    </ligand>
</feature>
<dbReference type="PROSITE" id="PS01128">
    <property type="entry name" value="SHIKIMATE_KINASE"/>
    <property type="match status" value="1"/>
</dbReference>
<dbReference type="Pfam" id="PF01202">
    <property type="entry name" value="SKI"/>
    <property type="match status" value="1"/>
</dbReference>
<sequence>MDSIYLVGFMGSGKSSVAEEVEKQLNLPLFDTDQIIEEKTNKKITEIFAEDGEAVFRDLETAVLKDLPSTDAIISTGGGIVERQENQKFLKEQLCVIFLDASWETITKRLSNDTNRPIWLNKDRDKQKLLESRKPIYKSVATLILKTDNKEPDELASEIITHIKG</sequence>
<dbReference type="InterPro" id="IPR027417">
    <property type="entry name" value="P-loop_NTPase"/>
</dbReference>
<evidence type="ECO:0000313" key="13">
    <source>
        <dbReference type="Proteomes" id="UP000252585"/>
    </source>
</evidence>
<dbReference type="InterPro" id="IPR023000">
    <property type="entry name" value="Shikimate_kinase_CS"/>
</dbReference>
<feature type="binding site" evidence="11">
    <location>
        <position position="78"/>
    </location>
    <ligand>
        <name>substrate</name>
    </ligand>
</feature>
<keyword evidence="9 11" id="KW-0057">Aromatic amino acid biosynthesis</keyword>
<comment type="caution">
    <text evidence="11">Lacks conserved residue(s) required for the propagation of feature annotation.</text>
</comment>
<dbReference type="EMBL" id="QPJJ01000011">
    <property type="protein sequence ID" value="RCW65386.1"/>
    <property type="molecule type" value="Genomic_DNA"/>
</dbReference>
<dbReference type="HAMAP" id="MF_00109">
    <property type="entry name" value="Shikimate_kinase"/>
    <property type="match status" value="1"/>
</dbReference>
<comment type="similarity">
    <text evidence="2 11">Belongs to the shikimate kinase family.</text>
</comment>
<comment type="function">
    <text evidence="11">Catalyzes the specific phosphorylation of the 3-hydroxyl group of shikimic acid using ATP as a cosubstrate.</text>
</comment>
<evidence type="ECO:0000256" key="1">
    <source>
        <dbReference type="ARBA" id="ARBA00004842"/>
    </source>
</evidence>
<feature type="binding site" evidence="11">
    <location>
        <position position="33"/>
    </location>
    <ligand>
        <name>substrate</name>
    </ligand>
</feature>
<dbReference type="InterPro" id="IPR000623">
    <property type="entry name" value="Shikimate_kinase/TSH1"/>
</dbReference>
<evidence type="ECO:0000256" key="7">
    <source>
        <dbReference type="ARBA" id="ARBA00022777"/>
    </source>
</evidence>
<evidence type="ECO:0000256" key="6">
    <source>
        <dbReference type="ARBA" id="ARBA00022741"/>
    </source>
</evidence>
<evidence type="ECO:0000256" key="8">
    <source>
        <dbReference type="ARBA" id="ARBA00022840"/>
    </source>
</evidence>
<keyword evidence="11" id="KW-0479">Metal-binding</keyword>
<keyword evidence="5 11" id="KW-0808">Transferase</keyword>
<dbReference type="GO" id="GO:0005829">
    <property type="term" value="C:cytosol"/>
    <property type="evidence" value="ECO:0007669"/>
    <property type="project" value="TreeGrafter"/>
</dbReference>
<dbReference type="GO" id="GO:0009073">
    <property type="term" value="P:aromatic amino acid family biosynthetic process"/>
    <property type="evidence" value="ECO:0007669"/>
    <property type="project" value="UniProtKB-KW"/>
</dbReference>
<evidence type="ECO:0000256" key="4">
    <source>
        <dbReference type="ARBA" id="ARBA00022605"/>
    </source>
</evidence>
<comment type="subcellular location">
    <subcellularLocation>
        <location evidence="11">Cytoplasm</location>
    </subcellularLocation>
</comment>
<comment type="pathway">
    <text evidence="1 11">Metabolic intermediate biosynthesis; chorismate biosynthesis; chorismate from D-erythrose 4-phosphate and phosphoenolpyruvate: step 5/7.</text>
</comment>
<evidence type="ECO:0000313" key="12">
    <source>
        <dbReference type="EMBL" id="RCW65386.1"/>
    </source>
</evidence>
<dbReference type="AlphaFoldDB" id="A0A368XDT6"/>
<dbReference type="Gene3D" id="3.40.50.300">
    <property type="entry name" value="P-loop containing nucleotide triphosphate hydrolases"/>
    <property type="match status" value="1"/>
</dbReference>
<reference evidence="12 13" key="1">
    <citation type="submission" date="2018-07" db="EMBL/GenBank/DDBJ databases">
        <title>Genomic Encyclopedia of Type Strains, Phase IV (KMG-IV): sequencing the most valuable type-strain genomes for metagenomic binning, comparative biology and taxonomic classification.</title>
        <authorList>
            <person name="Goeker M."/>
        </authorList>
    </citation>
    <scope>NUCLEOTIDE SEQUENCE [LARGE SCALE GENOMIC DNA]</scope>
    <source>
        <strain evidence="12 13">DSM 27696</strain>
    </source>
</reference>
<keyword evidence="11" id="KW-0460">Magnesium</keyword>